<organism evidence="2 3">
    <name type="scientific">Apophysomyces ossiformis</name>
    <dbReference type="NCBI Taxonomy" id="679940"/>
    <lineage>
        <taxon>Eukaryota</taxon>
        <taxon>Fungi</taxon>
        <taxon>Fungi incertae sedis</taxon>
        <taxon>Mucoromycota</taxon>
        <taxon>Mucoromycotina</taxon>
        <taxon>Mucoromycetes</taxon>
        <taxon>Mucorales</taxon>
        <taxon>Mucorineae</taxon>
        <taxon>Mucoraceae</taxon>
        <taxon>Apophysomyces</taxon>
    </lineage>
</organism>
<proteinExistence type="predicted"/>
<feature type="region of interest" description="Disordered" evidence="1">
    <location>
        <begin position="294"/>
        <end position="337"/>
    </location>
</feature>
<feature type="region of interest" description="Disordered" evidence="1">
    <location>
        <begin position="1"/>
        <end position="74"/>
    </location>
</feature>
<feature type="compositionally biased region" description="Low complexity" evidence="1">
    <location>
        <begin position="296"/>
        <end position="309"/>
    </location>
</feature>
<evidence type="ECO:0000256" key="1">
    <source>
        <dbReference type="SAM" id="MobiDB-lite"/>
    </source>
</evidence>
<feature type="compositionally biased region" description="Basic and acidic residues" evidence="1">
    <location>
        <begin position="123"/>
        <end position="132"/>
    </location>
</feature>
<dbReference type="EMBL" id="JABAYA010000001">
    <property type="protein sequence ID" value="KAF7732884.1"/>
    <property type="molecule type" value="Genomic_DNA"/>
</dbReference>
<name>A0A8H7BZN8_9FUNG</name>
<dbReference type="OrthoDB" id="340550at2759"/>
<sequence>MSVDSDDARSTSSTSMGRQSNHNHSRQSTPVSFLTQPTETIVARRPQPARLISDLGPTGTSSSWSNFEGSSKTGRNMDEVMIDELGQQEDTGSTRARRSIAYPRGQHGPMPINPSVYRSNSTELRRDPERRSVTRRSSLLPKSKALTRVLTQAEEDTHLADLEMRREQGTTLQIKERLEKSTMDTDSSSKSQPSVPAAAWVRLRDIDSSPNMTPYQCSKLNPEMEMTHFQFDNLPSPVQQTFRSVKRKASEDRLFEPYPAVCLKRRAVSPSVSLTGSPVLTGISSPPGVYASYYGSSPTSSTANAAARAQQKPGQLTSSSFNLHDASGGLSRMSLSE</sequence>
<keyword evidence="3" id="KW-1185">Reference proteome</keyword>
<reference evidence="2" key="1">
    <citation type="submission" date="2020-01" db="EMBL/GenBank/DDBJ databases">
        <title>Genome Sequencing of Three Apophysomyces-Like Fungal Strains Confirms a Novel Fungal Genus in the Mucoromycota with divergent Burkholderia-like Endosymbiotic Bacteria.</title>
        <authorList>
            <person name="Stajich J.E."/>
            <person name="Macias A.M."/>
            <person name="Carter-House D."/>
            <person name="Lovett B."/>
            <person name="Kasson L.R."/>
            <person name="Berry K."/>
            <person name="Grigoriev I."/>
            <person name="Chang Y."/>
            <person name="Spatafora J."/>
            <person name="Kasson M.T."/>
        </authorList>
    </citation>
    <scope>NUCLEOTIDE SEQUENCE</scope>
    <source>
        <strain evidence="2">NRRL A-21654</strain>
    </source>
</reference>
<feature type="compositionally biased region" description="Polar residues" evidence="1">
    <location>
        <begin position="16"/>
        <end position="39"/>
    </location>
</feature>
<dbReference type="Proteomes" id="UP000605846">
    <property type="component" value="Unassembled WGS sequence"/>
</dbReference>
<feature type="compositionally biased region" description="Polar residues" evidence="1">
    <location>
        <begin position="58"/>
        <end position="74"/>
    </location>
</feature>
<protein>
    <submittedName>
        <fullName evidence="2">Uncharacterized protein</fullName>
    </submittedName>
</protein>
<evidence type="ECO:0000313" key="3">
    <source>
        <dbReference type="Proteomes" id="UP000605846"/>
    </source>
</evidence>
<dbReference type="AlphaFoldDB" id="A0A8H7BZN8"/>
<accession>A0A8H7BZN8</accession>
<comment type="caution">
    <text evidence="2">The sequence shown here is derived from an EMBL/GenBank/DDBJ whole genome shotgun (WGS) entry which is preliminary data.</text>
</comment>
<feature type="region of interest" description="Disordered" evidence="1">
    <location>
        <begin position="86"/>
        <end position="140"/>
    </location>
</feature>
<feature type="compositionally biased region" description="Polar residues" evidence="1">
    <location>
        <begin position="312"/>
        <end position="322"/>
    </location>
</feature>
<evidence type="ECO:0000313" key="2">
    <source>
        <dbReference type="EMBL" id="KAF7732884.1"/>
    </source>
</evidence>
<gene>
    <name evidence="2" type="ORF">EC973_000160</name>
</gene>